<evidence type="ECO:0000313" key="2">
    <source>
        <dbReference type="Proteomes" id="UP000265520"/>
    </source>
</evidence>
<gene>
    <name evidence="1" type="ORF">A2U01_0004790</name>
</gene>
<sequence length="68" mass="7594">LSESYYPTTGDYTGVIPELRSLYPWVTPRQAGLGEPGPRTTDNNIRRVPPQLAVILHSSDSKLNPLTW</sequence>
<evidence type="ECO:0000313" key="1">
    <source>
        <dbReference type="EMBL" id="MCH83960.1"/>
    </source>
</evidence>
<organism evidence="1 2">
    <name type="scientific">Trifolium medium</name>
    <dbReference type="NCBI Taxonomy" id="97028"/>
    <lineage>
        <taxon>Eukaryota</taxon>
        <taxon>Viridiplantae</taxon>
        <taxon>Streptophyta</taxon>
        <taxon>Embryophyta</taxon>
        <taxon>Tracheophyta</taxon>
        <taxon>Spermatophyta</taxon>
        <taxon>Magnoliopsida</taxon>
        <taxon>eudicotyledons</taxon>
        <taxon>Gunneridae</taxon>
        <taxon>Pentapetalae</taxon>
        <taxon>rosids</taxon>
        <taxon>fabids</taxon>
        <taxon>Fabales</taxon>
        <taxon>Fabaceae</taxon>
        <taxon>Papilionoideae</taxon>
        <taxon>50 kb inversion clade</taxon>
        <taxon>NPAAA clade</taxon>
        <taxon>Hologalegina</taxon>
        <taxon>IRL clade</taxon>
        <taxon>Trifolieae</taxon>
        <taxon>Trifolium</taxon>
    </lineage>
</organism>
<name>A0A392M8Z2_9FABA</name>
<dbReference type="EMBL" id="LXQA010006020">
    <property type="protein sequence ID" value="MCH83960.1"/>
    <property type="molecule type" value="Genomic_DNA"/>
</dbReference>
<feature type="non-terminal residue" evidence="1">
    <location>
        <position position="1"/>
    </location>
</feature>
<dbReference type="AlphaFoldDB" id="A0A392M8Z2"/>
<protein>
    <submittedName>
        <fullName evidence="1">Uncharacterized protein</fullName>
    </submittedName>
</protein>
<dbReference type="Proteomes" id="UP000265520">
    <property type="component" value="Unassembled WGS sequence"/>
</dbReference>
<reference evidence="1 2" key="1">
    <citation type="journal article" date="2018" name="Front. Plant Sci.">
        <title>Red Clover (Trifolium pratense) and Zigzag Clover (T. medium) - A Picture of Genomic Similarities and Differences.</title>
        <authorList>
            <person name="Dluhosova J."/>
            <person name="Istvanek J."/>
            <person name="Nedelnik J."/>
            <person name="Repkova J."/>
        </authorList>
    </citation>
    <scope>NUCLEOTIDE SEQUENCE [LARGE SCALE GENOMIC DNA]</scope>
    <source>
        <strain evidence="2">cv. 10/8</strain>
        <tissue evidence="1">Leaf</tissue>
    </source>
</reference>
<proteinExistence type="predicted"/>
<accession>A0A392M8Z2</accession>
<keyword evidence="2" id="KW-1185">Reference proteome</keyword>
<comment type="caution">
    <text evidence="1">The sequence shown here is derived from an EMBL/GenBank/DDBJ whole genome shotgun (WGS) entry which is preliminary data.</text>
</comment>